<protein>
    <submittedName>
        <fullName evidence="1">Uncharacterized protein</fullName>
    </submittedName>
</protein>
<evidence type="ECO:0000313" key="1">
    <source>
        <dbReference type="EMBL" id="GJT49208.1"/>
    </source>
</evidence>
<sequence length="146" mass="17321">MYEKIKRSDEDFISIGSGKDERLIKEMNEKWIDSSKNESVREEDKKEEDSEIMEKKLVIAILKKVSSPDGDYLVIYRANRNFKAFNYLIEVLHIFDRQDLFHLYDLMREQYSEVTLDGFALILWGDLKIMIESSTEGMDRIPRRDA</sequence>
<dbReference type="Proteomes" id="UP001151760">
    <property type="component" value="Unassembled WGS sequence"/>
</dbReference>
<evidence type="ECO:0000313" key="2">
    <source>
        <dbReference type="Proteomes" id="UP001151760"/>
    </source>
</evidence>
<gene>
    <name evidence="1" type="ORF">Tco_0975365</name>
</gene>
<accession>A0ABQ5EEH7</accession>
<reference evidence="1" key="1">
    <citation type="journal article" date="2022" name="Int. J. Mol. Sci.">
        <title>Draft Genome of Tanacetum Coccineum: Genomic Comparison of Closely Related Tanacetum-Family Plants.</title>
        <authorList>
            <person name="Yamashiro T."/>
            <person name="Shiraishi A."/>
            <person name="Nakayama K."/>
            <person name="Satake H."/>
        </authorList>
    </citation>
    <scope>NUCLEOTIDE SEQUENCE</scope>
</reference>
<organism evidence="1 2">
    <name type="scientific">Tanacetum coccineum</name>
    <dbReference type="NCBI Taxonomy" id="301880"/>
    <lineage>
        <taxon>Eukaryota</taxon>
        <taxon>Viridiplantae</taxon>
        <taxon>Streptophyta</taxon>
        <taxon>Embryophyta</taxon>
        <taxon>Tracheophyta</taxon>
        <taxon>Spermatophyta</taxon>
        <taxon>Magnoliopsida</taxon>
        <taxon>eudicotyledons</taxon>
        <taxon>Gunneridae</taxon>
        <taxon>Pentapetalae</taxon>
        <taxon>asterids</taxon>
        <taxon>campanulids</taxon>
        <taxon>Asterales</taxon>
        <taxon>Asteraceae</taxon>
        <taxon>Asteroideae</taxon>
        <taxon>Anthemideae</taxon>
        <taxon>Anthemidinae</taxon>
        <taxon>Tanacetum</taxon>
    </lineage>
</organism>
<keyword evidence="2" id="KW-1185">Reference proteome</keyword>
<comment type="caution">
    <text evidence="1">The sequence shown here is derived from an EMBL/GenBank/DDBJ whole genome shotgun (WGS) entry which is preliminary data.</text>
</comment>
<dbReference type="EMBL" id="BQNB010016218">
    <property type="protein sequence ID" value="GJT49208.1"/>
    <property type="molecule type" value="Genomic_DNA"/>
</dbReference>
<reference evidence="1" key="2">
    <citation type="submission" date="2022-01" db="EMBL/GenBank/DDBJ databases">
        <authorList>
            <person name="Yamashiro T."/>
            <person name="Shiraishi A."/>
            <person name="Satake H."/>
            <person name="Nakayama K."/>
        </authorList>
    </citation>
    <scope>NUCLEOTIDE SEQUENCE</scope>
</reference>
<proteinExistence type="predicted"/>
<name>A0ABQ5EEH7_9ASTR</name>